<dbReference type="InterPro" id="IPR000209">
    <property type="entry name" value="Peptidase_S8/S53_dom"/>
</dbReference>
<feature type="active site" description="Charge relay system" evidence="5">
    <location>
        <position position="356"/>
    </location>
</feature>
<comment type="similarity">
    <text evidence="1 5">Belongs to the peptidase S8 family.</text>
</comment>
<dbReference type="Gene3D" id="3.40.50.200">
    <property type="entry name" value="Peptidase S8/S53 domain"/>
    <property type="match status" value="1"/>
</dbReference>
<comment type="caution">
    <text evidence="7">The sequence shown here is derived from an EMBL/GenBank/DDBJ whole genome shotgun (WGS) entry which is preliminary data.</text>
</comment>
<organism evidence="7 8">
    <name type="scientific">Sediminitomix flava</name>
    <dbReference type="NCBI Taxonomy" id="379075"/>
    <lineage>
        <taxon>Bacteria</taxon>
        <taxon>Pseudomonadati</taxon>
        <taxon>Bacteroidota</taxon>
        <taxon>Cytophagia</taxon>
        <taxon>Cytophagales</taxon>
        <taxon>Flammeovirgaceae</taxon>
        <taxon>Sediminitomix</taxon>
    </lineage>
</organism>
<dbReference type="SUPFAM" id="SSF52743">
    <property type="entry name" value="Subtilisin-like"/>
    <property type="match status" value="1"/>
</dbReference>
<feature type="active site" description="Charge relay system" evidence="5">
    <location>
        <position position="188"/>
    </location>
</feature>
<keyword evidence="3 5" id="KW-0378">Hydrolase</keyword>
<protein>
    <submittedName>
        <fullName evidence="7">Subtilisin family serine protease</fullName>
    </submittedName>
</protein>
<feature type="domain" description="Peptidase S8/S53" evidence="6">
    <location>
        <begin position="133"/>
        <end position="402"/>
    </location>
</feature>
<dbReference type="InterPro" id="IPR036852">
    <property type="entry name" value="Peptidase_S8/S53_dom_sf"/>
</dbReference>
<evidence type="ECO:0000256" key="1">
    <source>
        <dbReference type="ARBA" id="ARBA00011073"/>
    </source>
</evidence>
<evidence type="ECO:0000256" key="3">
    <source>
        <dbReference type="ARBA" id="ARBA00022801"/>
    </source>
</evidence>
<dbReference type="OrthoDB" id="9792152at2"/>
<dbReference type="GO" id="GO:0006508">
    <property type="term" value="P:proteolysis"/>
    <property type="evidence" value="ECO:0007669"/>
    <property type="project" value="UniProtKB-KW"/>
</dbReference>
<dbReference type="PROSITE" id="PS00138">
    <property type="entry name" value="SUBTILASE_SER"/>
    <property type="match status" value="1"/>
</dbReference>
<dbReference type="PRINTS" id="PR00723">
    <property type="entry name" value="SUBTILISIN"/>
</dbReference>
<proteinExistence type="inferred from homology"/>
<keyword evidence="2 5" id="KW-0645">Protease</keyword>
<evidence type="ECO:0000313" key="7">
    <source>
        <dbReference type="EMBL" id="PWJ42977.1"/>
    </source>
</evidence>
<dbReference type="InterPro" id="IPR050131">
    <property type="entry name" value="Peptidase_S8_subtilisin-like"/>
</dbReference>
<dbReference type="Pfam" id="PF00082">
    <property type="entry name" value="Peptidase_S8"/>
    <property type="match status" value="1"/>
</dbReference>
<dbReference type="InterPro" id="IPR015500">
    <property type="entry name" value="Peptidase_S8_subtilisin-rel"/>
</dbReference>
<evidence type="ECO:0000256" key="4">
    <source>
        <dbReference type="ARBA" id="ARBA00022825"/>
    </source>
</evidence>
<reference evidence="7 8" key="1">
    <citation type="submission" date="2018-03" db="EMBL/GenBank/DDBJ databases">
        <title>Genomic Encyclopedia of Archaeal and Bacterial Type Strains, Phase II (KMG-II): from individual species to whole genera.</title>
        <authorList>
            <person name="Goeker M."/>
        </authorList>
    </citation>
    <scope>NUCLEOTIDE SEQUENCE [LARGE SCALE GENOMIC DNA]</scope>
    <source>
        <strain evidence="7 8">DSM 28229</strain>
    </source>
</reference>
<feature type="active site" description="Charge relay system" evidence="5">
    <location>
        <position position="142"/>
    </location>
</feature>
<dbReference type="PROSITE" id="PS51892">
    <property type="entry name" value="SUBTILASE"/>
    <property type="match status" value="1"/>
</dbReference>
<dbReference type="PANTHER" id="PTHR43806:SF67">
    <property type="entry name" value="EGF-LIKE DOMAIN-CONTAINING PROTEIN"/>
    <property type="match status" value="1"/>
</dbReference>
<name>A0A316A006_SEDFL</name>
<dbReference type="GO" id="GO:0004252">
    <property type="term" value="F:serine-type endopeptidase activity"/>
    <property type="evidence" value="ECO:0007669"/>
    <property type="project" value="UniProtKB-UniRule"/>
</dbReference>
<dbReference type="AlphaFoldDB" id="A0A316A006"/>
<evidence type="ECO:0000256" key="5">
    <source>
        <dbReference type="PROSITE-ProRule" id="PRU01240"/>
    </source>
</evidence>
<dbReference type="Proteomes" id="UP000245535">
    <property type="component" value="Unassembled WGS sequence"/>
</dbReference>
<dbReference type="EMBL" id="QGDO01000002">
    <property type="protein sequence ID" value="PWJ42977.1"/>
    <property type="molecule type" value="Genomic_DNA"/>
</dbReference>
<evidence type="ECO:0000313" key="8">
    <source>
        <dbReference type="Proteomes" id="UP000245535"/>
    </source>
</evidence>
<evidence type="ECO:0000256" key="2">
    <source>
        <dbReference type="ARBA" id="ARBA00022670"/>
    </source>
</evidence>
<accession>A0A316A006</accession>
<dbReference type="PANTHER" id="PTHR43806">
    <property type="entry name" value="PEPTIDASE S8"/>
    <property type="match status" value="1"/>
</dbReference>
<dbReference type="InterPro" id="IPR023828">
    <property type="entry name" value="Peptidase_S8_Ser-AS"/>
</dbReference>
<keyword evidence="8" id="KW-1185">Reference proteome</keyword>
<evidence type="ECO:0000259" key="6">
    <source>
        <dbReference type="Pfam" id="PF00082"/>
    </source>
</evidence>
<sequence>MRGLLFILLIISCTSISAQQRYWLSLIDKGQESSIQSKKENISAPISPLYLNEIKGKGISIIVQSKWLNAVSVELDEIQLEWAKRQTFITEVSPVDTDVVIHSLERDSFGELGLYSAIKQLKPEAFFEENLDGKGVKIGVIDAGYFEADSNKELKSLFENDRILAHRDFVNPTKEEFFSEMETSLDSHGTTVLTMMAGKPSRSSRKGLAPEAYFYLARTDHGVNEFRGEEDYWVQAIEWLDSLGVKLVNTSLGYASGFDDPKEDYAPSQMDGKTSKIALASEIAVNEKGMLLVVSAGNEGLKPSWRVLSTPADAKGVLSVGATDLQGRKMGYSSIGPEDLAYLKPNVSCYSLNGTSFSAPVITGFVACLWQKFPEASNKEIYDAIEKSSNLYPYGNNFVGYGVPDAAKALQILEGKTVINSRLEKAIGLDEVALRLKKRGGYVTVFDKKDDRNVLRQRAEKVNKSGDVTVKRYKNCKRSTVSFEGSSIEIIWEEE</sequence>
<gene>
    <name evidence="7" type="ORF">BC781_102524</name>
</gene>
<keyword evidence="4 5" id="KW-0720">Serine protease</keyword>
<dbReference type="RefSeq" id="WP_109617127.1">
    <property type="nucleotide sequence ID" value="NZ_QGDO01000002.1"/>
</dbReference>